<evidence type="ECO:0000313" key="3">
    <source>
        <dbReference type="EMBL" id="BAG19603.1"/>
    </source>
</evidence>
<name>B1W3U7_STRGG</name>
<feature type="transmembrane region" description="Helical" evidence="2">
    <location>
        <begin position="125"/>
        <end position="149"/>
    </location>
</feature>
<gene>
    <name evidence="3" type="ordered locus">SGR_2774</name>
</gene>
<dbReference type="AlphaFoldDB" id="B1W3U7"/>
<keyword evidence="2" id="KW-1133">Transmembrane helix</keyword>
<evidence type="ECO:0000313" key="4">
    <source>
        <dbReference type="Proteomes" id="UP000001685"/>
    </source>
</evidence>
<accession>B1W3U7</accession>
<feature type="transmembrane region" description="Helical" evidence="2">
    <location>
        <begin position="68"/>
        <end position="93"/>
    </location>
</feature>
<keyword evidence="2" id="KW-0472">Membrane</keyword>
<evidence type="ECO:0000256" key="2">
    <source>
        <dbReference type="SAM" id="Phobius"/>
    </source>
</evidence>
<dbReference type="KEGG" id="sgr:SGR_2774"/>
<feature type="compositionally biased region" description="Pro residues" evidence="1">
    <location>
        <begin position="233"/>
        <end position="242"/>
    </location>
</feature>
<reference evidence="4" key="1">
    <citation type="journal article" date="2008" name="J. Bacteriol.">
        <title>Genome sequence of the streptomycin-producing microorganism Streptomyces griseus IFO 13350.</title>
        <authorList>
            <person name="Ohnishi Y."/>
            <person name="Ishikawa J."/>
            <person name="Hara H."/>
            <person name="Suzuki H."/>
            <person name="Ikenoya M."/>
            <person name="Ikeda H."/>
            <person name="Yamashita A."/>
            <person name="Hattori M."/>
            <person name="Horinouchi S."/>
        </authorList>
    </citation>
    <scope>NUCLEOTIDE SEQUENCE [LARGE SCALE GENOMIC DNA]</scope>
    <source>
        <strain evidence="4">JCM 4626 / NBRC 13350</strain>
    </source>
</reference>
<feature type="compositionally biased region" description="Low complexity" evidence="1">
    <location>
        <begin position="214"/>
        <end position="232"/>
    </location>
</feature>
<evidence type="ECO:0000256" key="1">
    <source>
        <dbReference type="SAM" id="MobiDB-lite"/>
    </source>
</evidence>
<feature type="transmembrane region" description="Helical" evidence="2">
    <location>
        <begin position="155"/>
        <end position="178"/>
    </location>
</feature>
<feature type="region of interest" description="Disordered" evidence="1">
    <location>
        <begin position="196"/>
        <end position="242"/>
    </location>
</feature>
<dbReference type="EMBL" id="AP009493">
    <property type="protein sequence ID" value="BAG19603.1"/>
    <property type="molecule type" value="Genomic_DNA"/>
</dbReference>
<organism evidence="3 4">
    <name type="scientific">Streptomyces griseus subsp. griseus (strain JCM 4626 / CBS 651.72 / NBRC 13350 / KCC S-0626 / ISP 5235)</name>
    <dbReference type="NCBI Taxonomy" id="455632"/>
    <lineage>
        <taxon>Bacteria</taxon>
        <taxon>Bacillati</taxon>
        <taxon>Actinomycetota</taxon>
        <taxon>Actinomycetes</taxon>
        <taxon>Kitasatosporales</taxon>
        <taxon>Streptomycetaceae</taxon>
        <taxon>Streptomyces</taxon>
    </lineage>
</organism>
<dbReference type="Proteomes" id="UP000001685">
    <property type="component" value="Chromosome"/>
</dbReference>
<dbReference type="HOGENOM" id="CLU_092433_0_0_11"/>
<dbReference type="eggNOG" id="ENOG503445M">
    <property type="taxonomic scope" value="Bacteria"/>
</dbReference>
<keyword evidence="2" id="KW-0812">Transmembrane</keyword>
<feature type="transmembrane region" description="Helical" evidence="2">
    <location>
        <begin position="33"/>
        <end position="56"/>
    </location>
</feature>
<proteinExistence type="predicted"/>
<sequence>MEVRAWPDREAMLADRALILRALVGMHLGPGRLGVLVMWAGLAAFGWLLVGSGLVMFEQASADFFSGIAGVLALLLGAAALIPAVVLGSLHVARDREIRALLLAWGALDRDPERDRELRLPGTSLVWLLLSFVLAAGGLALCVIGPASARPGDDTYGTVALIMGLGMIAWLTGLIGGVKASAHRRWVLGVLTGTGGRVSPADGRSASSEPPPLGSGTPSPSEVRSASSDGAAPPAPPPSRAS</sequence>
<protein>
    <submittedName>
        <fullName evidence="3">Uncharacterized protein</fullName>
    </submittedName>
</protein>